<keyword evidence="3" id="KW-1185">Reference proteome</keyword>
<proteinExistence type="predicted"/>
<organism evidence="2 3">
    <name type="scientific">Apatococcus lobatus</name>
    <dbReference type="NCBI Taxonomy" id="904363"/>
    <lineage>
        <taxon>Eukaryota</taxon>
        <taxon>Viridiplantae</taxon>
        <taxon>Chlorophyta</taxon>
        <taxon>core chlorophytes</taxon>
        <taxon>Trebouxiophyceae</taxon>
        <taxon>Chlorellales</taxon>
        <taxon>Chlorellaceae</taxon>
        <taxon>Apatococcus</taxon>
    </lineage>
</organism>
<sequence>MPGLPEISWAEGSCGIFRRAVAPVNLAQCRFHGQTLAREPNFWISKDDVLADGQAGDGCVLSAVRELLQYAKRQGLPDNWAGVEWWVQMYDRGKGLAFHFDKDETLMAQQQTMHQPVLSSILYLTGSYQADRLGPSVIVDQAFDPDEGEAVPEMPVQSMLIYPETGLYCIFDGKLAHGVLESTSQQDRATLLVNWWTAQPQGIAAAPPRVQELLASSECSHPHEREPSAPLAVAQVKVDADAGPIMVDDLLEAAGVRLLGSEASHAVAFWHPQHQLHPLDLEAAGGQQRCLTAAAFVPSSMMASGSESESADEDSSIPAGDPA</sequence>
<dbReference type="EMBL" id="JALJOS010000003">
    <property type="protein sequence ID" value="KAK9841653.1"/>
    <property type="molecule type" value="Genomic_DNA"/>
</dbReference>
<dbReference type="Proteomes" id="UP001438707">
    <property type="component" value="Unassembled WGS sequence"/>
</dbReference>
<name>A0AAW1S882_9CHLO</name>
<evidence type="ECO:0000313" key="3">
    <source>
        <dbReference type="Proteomes" id="UP001438707"/>
    </source>
</evidence>
<dbReference type="AlphaFoldDB" id="A0AAW1S882"/>
<evidence type="ECO:0000256" key="1">
    <source>
        <dbReference type="SAM" id="MobiDB-lite"/>
    </source>
</evidence>
<accession>A0AAW1S882</accession>
<evidence type="ECO:0000313" key="2">
    <source>
        <dbReference type="EMBL" id="KAK9841653.1"/>
    </source>
</evidence>
<protein>
    <recommendedName>
        <fullName evidence="4">Fe2OG dioxygenase domain-containing protein</fullName>
    </recommendedName>
</protein>
<feature type="region of interest" description="Disordered" evidence="1">
    <location>
        <begin position="301"/>
        <end position="323"/>
    </location>
</feature>
<reference evidence="2 3" key="1">
    <citation type="journal article" date="2024" name="Nat. Commun.">
        <title>Phylogenomics reveals the evolutionary origins of lichenization in chlorophyte algae.</title>
        <authorList>
            <person name="Puginier C."/>
            <person name="Libourel C."/>
            <person name="Otte J."/>
            <person name="Skaloud P."/>
            <person name="Haon M."/>
            <person name="Grisel S."/>
            <person name="Petersen M."/>
            <person name="Berrin J.G."/>
            <person name="Delaux P.M."/>
            <person name="Dal Grande F."/>
            <person name="Keller J."/>
        </authorList>
    </citation>
    <scope>NUCLEOTIDE SEQUENCE [LARGE SCALE GENOMIC DNA]</scope>
    <source>
        <strain evidence="2 3">SAG 2145</strain>
    </source>
</reference>
<gene>
    <name evidence="2" type="ORF">WJX74_009543</name>
</gene>
<comment type="caution">
    <text evidence="2">The sequence shown here is derived from an EMBL/GenBank/DDBJ whole genome shotgun (WGS) entry which is preliminary data.</text>
</comment>
<evidence type="ECO:0008006" key="4">
    <source>
        <dbReference type="Google" id="ProtNLM"/>
    </source>
</evidence>